<dbReference type="EMBL" id="GGEC01001780">
    <property type="protein sequence ID" value="MBW82263.1"/>
    <property type="molecule type" value="Transcribed_RNA"/>
</dbReference>
<name>A0A2P2IM63_RHIMU</name>
<accession>A0A2P2IM63</accession>
<reference evidence="1" key="1">
    <citation type="submission" date="2018-02" db="EMBL/GenBank/DDBJ databases">
        <title>Rhizophora mucronata_Transcriptome.</title>
        <authorList>
            <person name="Meera S.P."/>
            <person name="Sreeshan A."/>
            <person name="Augustine A."/>
        </authorList>
    </citation>
    <scope>NUCLEOTIDE SEQUENCE</scope>
    <source>
        <tissue evidence="1">Leaf</tissue>
    </source>
</reference>
<sequence length="115" mass="13258">MSCSTPMFSPGHFHTWTVNSQCLCIYHTYQSKPIVCIHCHGQNPSSRYNNVFDSLVEYSQSYLINSRTPQMNELMASFPKFSLHETTPVNQLTNHCPHTPTLLNSKILHPPLEWH</sequence>
<dbReference type="AlphaFoldDB" id="A0A2P2IM63"/>
<proteinExistence type="predicted"/>
<protein>
    <submittedName>
        <fullName evidence="1">Uncharacterized protein</fullName>
    </submittedName>
</protein>
<evidence type="ECO:0000313" key="1">
    <source>
        <dbReference type="EMBL" id="MBW82263.1"/>
    </source>
</evidence>
<organism evidence="1">
    <name type="scientific">Rhizophora mucronata</name>
    <name type="common">Asiatic mangrove</name>
    <dbReference type="NCBI Taxonomy" id="61149"/>
    <lineage>
        <taxon>Eukaryota</taxon>
        <taxon>Viridiplantae</taxon>
        <taxon>Streptophyta</taxon>
        <taxon>Embryophyta</taxon>
        <taxon>Tracheophyta</taxon>
        <taxon>Spermatophyta</taxon>
        <taxon>Magnoliopsida</taxon>
        <taxon>eudicotyledons</taxon>
        <taxon>Gunneridae</taxon>
        <taxon>Pentapetalae</taxon>
        <taxon>rosids</taxon>
        <taxon>fabids</taxon>
        <taxon>Malpighiales</taxon>
        <taxon>Rhizophoraceae</taxon>
        <taxon>Rhizophora</taxon>
    </lineage>
</organism>